<reference evidence="3" key="1">
    <citation type="submission" date="2017-06" db="EMBL/GenBank/DDBJ databases">
        <title>Genome analysis of Fimbriiglobus ruber SP5, the first member of the order Planctomycetales with confirmed chitinolytic capability.</title>
        <authorList>
            <person name="Ravin N.V."/>
            <person name="Rakitin A.L."/>
            <person name="Ivanova A.A."/>
            <person name="Beletsky A.V."/>
            <person name="Kulichevskaya I.S."/>
            <person name="Mardanov A.V."/>
            <person name="Dedysh S.N."/>
        </authorList>
    </citation>
    <scope>NUCLEOTIDE SEQUENCE [LARGE SCALE GENOMIC DNA]</scope>
    <source>
        <strain evidence="3">SP5</strain>
    </source>
</reference>
<keyword evidence="3" id="KW-1185">Reference proteome</keyword>
<sequence>MDTVTPFMQFGAFGVLVALVVWAIRYAVPAYRADMIRLHAEHQARLEALHTERRTEMREMHAEHKAELARRDELNRKVIETNTATVREFAVRLGMLEAWLVGRPPPRDARPEPGKGSPSP</sequence>
<comment type="caution">
    <text evidence="2">The sequence shown here is derived from an EMBL/GenBank/DDBJ whole genome shotgun (WGS) entry which is preliminary data.</text>
</comment>
<evidence type="ECO:0000313" key="3">
    <source>
        <dbReference type="Proteomes" id="UP000214646"/>
    </source>
</evidence>
<accession>A0A225DW21</accession>
<gene>
    <name evidence="2" type="ORF">FRUB_02071</name>
</gene>
<dbReference type="RefSeq" id="WP_088253425.1">
    <property type="nucleotide sequence ID" value="NZ_NIDE01000002.1"/>
</dbReference>
<feature type="transmembrane region" description="Helical" evidence="1">
    <location>
        <begin position="6"/>
        <end position="28"/>
    </location>
</feature>
<dbReference type="AlphaFoldDB" id="A0A225DW21"/>
<keyword evidence="1" id="KW-0812">Transmembrane</keyword>
<name>A0A225DW21_9BACT</name>
<protein>
    <submittedName>
        <fullName evidence="2">Uncharacterized protein</fullName>
    </submittedName>
</protein>
<evidence type="ECO:0000256" key="1">
    <source>
        <dbReference type="SAM" id="Phobius"/>
    </source>
</evidence>
<keyword evidence="1" id="KW-0472">Membrane</keyword>
<dbReference type="Proteomes" id="UP000214646">
    <property type="component" value="Unassembled WGS sequence"/>
</dbReference>
<proteinExistence type="predicted"/>
<dbReference type="EMBL" id="NIDE01000002">
    <property type="protein sequence ID" value="OWK45740.1"/>
    <property type="molecule type" value="Genomic_DNA"/>
</dbReference>
<organism evidence="2 3">
    <name type="scientific">Fimbriiglobus ruber</name>
    <dbReference type="NCBI Taxonomy" id="1908690"/>
    <lineage>
        <taxon>Bacteria</taxon>
        <taxon>Pseudomonadati</taxon>
        <taxon>Planctomycetota</taxon>
        <taxon>Planctomycetia</taxon>
        <taxon>Gemmatales</taxon>
        <taxon>Gemmataceae</taxon>
        <taxon>Fimbriiglobus</taxon>
    </lineage>
</organism>
<evidence type="ECO:0000313" key="2">
    <source>
        <dbReference type="EMBL" id="OWK45740.1"/>
    </source>
</evidence>
<keyword evidence="1" id="KW-1133">Transmembrane helix</keyword>